<dbReference type="RefSeq" id="WP_073150032.1">
    <property type="nucleotide sequence ID" value="NZ_FQVL01000001.1"/>
</dbReference>
<dbReference type="Proteomes" id="UP000184476">
    <property type="component" value="Unassembled WGS sequence"/>
</dbReference>
<dbReference type="AlphaFoldDB" id="A0A1M4SL68"/>
<gene>
    <name evidence="1" type="ORF">SAMN05444392_10126</name>
</gene>
<name>A0A1M4SL68_9BACL</name>
<accession>A0A1M4SL68</accession>
<proteinExistence type="predicted"/>
<dbReference type="EMBL" id="FQVL01000001">
    <property type="protein sequence ID" value="SHE32898.1"/>
    <property type="molecule type" value="Genomic_DNA"/>
</dbReference>
<sequence>MGSRMHVFSNTSTEVVQAEGRFLRLSEVLACERIIYGKEEKFDFTLAKLRNMTQKKYSIIDIHLVLLTRKLELVRIQPNQWLLLDGKRRQIQVIGIQAQYWIHMRGEFPLTYMDKSIFAA</sequence>
<protein>
    <submittedName>
        <fullName evidence="1">Uncharacterized protein</fullName>
    </submittedName>
</protein>
<evidence type="ECO:0000313" key="1">
    <source>
        <dbReference type="EMBL" id="SHE32898.1"/>
    </source>
</evidence>
<organism evidence="1 2">
    <name type="scientific">Seinonella peptonophila</name>
    <dbReference type="NCBI Taxonomy" id="112248"/>
    <lineage>
        <taxon>Bacteria</taxon>
        <taxon>Bacillati</taxon>
        <taxon>Bacillota</taxon>
        <taxon>Bacilli</taxon>
        <taxon>Bacillales</taxon>
        <taxon>Thermoactinomycetaceae</taxon>
        <taxon>Seinonella</taxon>
    </lineage>
</organism>
<evidence type="ECO:0000313" key="2">
    <source>
        <dbReference type="Proteomes" id="UP000184476"/>
    </source>
</evidence>
<reference evidence="1 2" key="1">
    <citation type="submission" date="2016-11" db="EMBL/GenBank/DDBJ databases">
        <authorList>
            <person name="Jaros S."/>
            <person name="Januszkiewicz K."/>
            <person name="Wedrychowicz H."/>
        </authorList>
    </citation>
    <scope>NUCLEOTIDE SEQUENCE [LARGE SCALE GENOMIC DNA]</scope>
    <source>
        <strain evidence="1 2">DSM 44666</strain>
    </source>
</reference>
<keyword evidence="2" id="KW-1185">Reference proteome</keyword>